<organism evidence="2 3">
    <name type="scientific">Elysia chlorotica</name>
    <name type="common">Eastern emerald elysia</name>
    <name type="synonym">Sea slug</name>
    <dbReference type="NCBI Taxonomy" id="188477"/>
    <lineage>
        <taxon>Eukaryota</taxon>
        <taxon>Metazoa</taxon>
        <taxon>Spiralia</taxon>
        <taxon>Lophotrochozoa</taxon>
        <taxon>Mollusca</taxon>
        <taxon>Gastropoda</taxon>
        <taxon>Heterobranchia</taxon>
        <taxon>Euthyneura</taxon>
        <taxon>Panpulmonata</taxon>
        <taxon>Sacoglossa</taxon>
        <taxon>Placobranchoidea</taxon>
        <taxon>Plakobranchidae</taxon>
        <taxon>Elysia</taxon>
    </lineage>
</organism>
<feature type="chain" id="PRO_5018755881" evidence="1">
    <location>
        <begin position="20"/>
        <end position="228"/>
    </location>
</feature>
<dbReference type="AlphaFoldDB" id="A0A3S1BCC9"/>
<dbReference type="EMBL" id="RQTK01000377">
    <property type="protein sequence ID" value="RUS80716.1"/>
    <property type="molecule type" value="Genomic_DNA"/>
</dbReference>
<reference evidence="2 3" key="1">
    <citation type="submission" date="2019-01" db="EMBL/GenBank/DDBJ databases">
        <title>A draft genome assembly of the solar-powered sea slug Elysia chlorotica.</title>
        <authorList>
            <person name="Cai H."/>
            <person name="Li Q."/>
            <person name="Fang X."/>
            <person name="Li J."/>
            <person name="Curtis N.E."/>
            <person name="Altenburger A."/>
            <person name="Shibata T."/>
            <person name="Feng M."/>
            <person name="Maeda T."/>
            <person name="Schwartz J.A."/>
            <person name="Shigenobu S."/>
            <person name="Lundholm N."/>
            <person name="Nishiyama T."/>
            <person name="Yang H."/>
            <person name="Hasebe M."/>
            <person name="Li S."/>
            <person name="Pierce S.K."/>
            <person name="Wang J."/>
        </authorList>
    </citation>
    <scope>NUCLEOTIDE SEQUENCE [LARGE SCALE GENOMIC DNA]</scope>
    <source>
        <strain evidence="2">EC2010</strain>
        <tissue evidence="2">Whole organism of an adult</tissue>
    </source>
</reference>
<keyword evidence="3" id="KW-1185">Reference proteome</keyword>
<name>A0A3S1BCC9_ELYCH</name>
<gene>
    <name evidence="2" type="ORF">EGW08_011539</name>
</gene>
<protein>
    <submittedName>
        <fullName evidence="2">Uncharacterized protein</fullName>
    </submittedName>
</protein>
<feature type="signal peptide" evidence="1">
    <location>
        <begin position="1"/>
        <end position="19"/>
    </location>
</feature>
<keyword evidence="1" id="KW-0732">Signal</keyword>
<comment type="caution">
    <text evidence="2">The sequence shown here is derived from an EMBL/GenBank/DDBJ whole genome shotgun (WGS) entry which is preliminary data.</text>
</comment>
<sequence>MAWLLALTALLAASAVIESCKDVEATCISPLLRQHRLTMSESEILAAVMANRSTLEALAADIGKASQCVQTELASAGQNCQDVYVQDADDWVILGLVAGYLDNRDHLDILQAAASSPCLFSSSQAEVAMFGLLICSLHMESARQTASGQQAMCQALGVLQTCSVDSMTSACGGVAGVLTQSLWDYLDDPGVLDTLTPILDLPQEWADCGLQIDVIRRMVRRALDSMGK</sequence>
<accession>A0A3S1BCC9</accession>
<evidence type="ECO:0000313" key="2">
    <source>
        <dbReference type="EMBL" id="RUS80716.1"/>
    </source>
</evidence>
<evidence type="ECO:0000313" key="3">
    <source>
        <dbReference type="Proteomes" id="UP000271974"/>
    </source>
</evidence>
<dbReference type="Proteomes" id="UP000271974">
    <property type="component" value="Unassembled WGS sequence"/>
</dbReference>
<evidence type="ECO:0000256" key="1">
    <source>
        <dbReference type="SAM" id="SignalP"/>
    </source>
</evidence>
<proteinExistence type="predicted"/>